<feature type="compositionally biased region" description="Gly residues" evidence="1">
    <location>
        <begin position="174"/>
        <end position="187"/>
    </location>
</feature>
<feature type="region of interest" description="Disordered" evidence="1">
    <location>
        <begin position="1107"/>
        <end position="1127"/>
    </location>
</feature>
<feature type="compositionally biased region" description="Polar residues" evidence="1">
    <location>
        <begin position="395"/>
        <end position="418"/>
    </location>
</feature>
<feature type="compositionally biased region" description="Basic and acidic residues" evidence="1">
    <location>
        <begin position="1"/>
        <end position="17"/>
    </location>
</feature>
<feature type="compositionally biased region" description="Basic and acidic residues" evidence="1">
    <location>
        <begin position="610"/>
        <end position="620"/>
    </location>
</feature>
<feature type="compositionally biased region" description="Basic and acidic residues" evidence="1">
    <location>
        <begin position="192"/>
        <end position="219"/>
    </location>
</feature>
<dbReference type="InterPro" id="IPR033184">
    <property type="entry name" value="PRRC2"/>
</dbReference>
<feature type="compositionally biased region" description="Pro residues" evidence="1">
    <location>
        <begin position="377"/>
        <end position="388"/>
    </location>
</feature>
<dbReference type="PANTHER" id="PTHR14038:SF0">
    <property type="entry name" value="LP18708P"/>
    <property type="match status" value="1"/>
</dbReference>
<feature type="region of interest" description="Disordered" evidence="1">
    <location>
        <begin position="102"/>
        <end position="227"/>
    </location>
</feature>
<dbReference type="GO" id="GO:0030154">
    <property type="term" value="P:cell differentiation"/>
    <property type="evidence" value="ECO:0007669"/>
    <property type="project" value="TreeGrafter"/>
</dbReference>
<dbReference type="GeneTree" id="ENSGT00940000174060"/>
<feature type="compositionally biased region" description="Basic and acidic residues" evidence="1">
    <location>
        <begin position="35"/>
        <end position="71"/>
    </location>
</feature>
<feature type="compositionally biased region" description="Pro residues" evidence="1">
    <location>
        <begin position="1110"/>
        <end position="1122"/>
    </location>
</feature>
<organism evidence="2 3">
    <name type="scientific">Eptatretus burgeri</name>
    <name type="common">Inshore hagfish</name>
    <dbReference type="NCBI Taxonomy" id="7764"/>
    <lineage>
        <taxon>Eukaryota</taxon>
        <taxon>Metazoa</taxon>
        <taxon>Chordata</taxon>
        <taxon>Craniata</taxon>
        <taxon>Vertebrata</taxon>
        <taxon>Cyclostomata</taxon>
        <taxon>Myxini</taxon>
        <taxon>Myxiniformes</taxon>
        <taxon>Myxinidae</taxon>
        <taxon>Eptatretinae</taxon>
        <taxon>Eptatretus</taxon>
    </lineage>
</organism>
<feature type="compositionally biased region" description="Basic and acidic residues" evidence="1">
    <location>
        <begin position="504"/>
        <end position="526"/>
    </location>
</feature>
<feature type="compositionally biased region" description="Low complexity" evidence="1">
    <location>
        <begin position="586"/>
        <end position="606"/>
    </location>
</feature>
<protein>
    <submittedName>
        <fullName evidence="2">Uncharacterized protein</fullName>
    </submittedName>
</protein>
<reference evidence="2" key="1">
    <citation type="submission" date="2025-08" db="UniProtKB">
        <authorList>
            <consortium name="Ensembl"/>
        </authorList>
    </citation>
    <scope>IDENTIFICATION</scope>
</reference>
<feature type="compositionally biased region" description="Basic and acidic residues" evidence="1">
    <location>
        <begin position="287"/>
        <end position="317"/>
    </location>
</feature>
<feature type="compositionally biased region" description="Basic and acidic residues" evidence="1">
    <location>
        <begin position="156"/>
        <end position="173"/>
    </location>
</feature>
<feature type="region of interest" description="Disordered" evidence="1">
    <location>
        <begin position="498"/>
        <end position="655"/>
    </location>
</feature>
<name>A0A8C4N447_EPTBU</name>
<feature type="region of interest" description="Disordered" evidence="1">
    <location>
        <begin position="1"/>
        <end position="81"/>
    </location>
</feature>
<dbReference type="PANTHER" id="PTHR14038">
    <property type="entry name" value="BAT2 HLA-B-ASSOCIATED TRANSCRIPT 2"/>
    <property type="match status" value="1"/>
</dbReference>
<dbReference type="Proteomes" id="UP000694388">
    <property type="component" value="Unplaced"/>
</dbReference>
<sequence>MEGEGEKPGKERGEKTGGGESGNDEWETASESSDFSERRGKDVGQKREKGAAENQGEKDQEQGLLRSEGRSSRHLPTQCLPMMRSQVGGIVLGSGRGLLPTPPFQPCAPLSLRGRGSGRWDGRGLRRGGRGSFIYQSRQGSGAGPSLPSPALLDEGGPKMEKRDKGSGKEEGGLGKGRVAGTLGRGRGAQRARGDTVGKERSEEVGKGKQERATAADSKRRAKARAGDAILQFDLNNFASVVVIDDPDGGAVSRVEDEGDKEGLGTEGDGLDDVGVEFTPVISRRQRRDEGRKRKVEPEESGKEKIEAKLKPSDRNVAKLPPRLARNRNMGLKSHSSSLAPDSTNVPLRKNSGSKSNVIPFKPQHPTLHQTEASNPVAPPILLDPPIPNGKLLKSYSSALPSTTEPSGSASQLNLEHSSPNTSVLKAHGTEPFETVLPLTGGGRGVTQNGKPRDVPVAAPPVPNAWAKPLNSLQPSSTASTLVFSAQPNHTVPACTPAVQTTEMRPKEQRLNGRSRTENNTQKDVDEGSGPLFSEPLALSSTPPQGSLIPNSEGEGMERREEECNEENSGERENEALNPTNIGNMPTLLSEPTSPSLVSPSSSDLTLKMESARKAWERSPRGRATVPPPPAVASPSLPSSPLSPHPISSSPSTPTANQVAVVIGPAMGGACPSPSTGAPSTPAAIVLSIAEQPNVCKVRPQQLLESNITSSTFPQLPCPPPALPSPLFLSQGSGSQYPTLYQVDPNHVFPIARLPHALHPAPTYNTTLSQPPALQALPLYSTLQAPPTSQPQDVFNLFRSPPQPFLQPNPSPMVLSGGGAASVGAGHQAPKPAFLGGAFPTDPTKGLGFSPQHPMPQPQPLPHQPPLVFDSGSHLAAAAMMESQLLQAGRPPLGIFPTPIPPQPQPGFYPSPSMSPSSLSQLFINTLGVQKEKPSGYFRAAFAGKLAYNGVCALMEHDVLPVQLPAYQIASPPAPPLLSLPPGGVGSAAPLGNQRQGKVLSCIDMDVARTPPITSSPFRSVSPVLGVRNVVQRGTQVYQQLQSLQPHIPPPVPPHHSMLQWGERAMVTGITAPQTSSHTFNSASQEELKARQRAEVLQSTQRFFQQLSTPPVPSVPAPPLPTNPRTSRHFKRRQYWQRFRCLLDIAQLRPLAHLQYNY</sequence>
<proteinExistence type="predicted"/>
<feature type="compositionally biased region" description="Polar residues" evidence="1">
    <location>
        <begin position="334"/>
        <end position="357"/>
    </location>
</feature>
<feature type="compositionally biased region" description="Polar residues" evidence="1">
    <location>
        <begin position="539"/>
        <end position="550"/>
    </location>
</feature>
<evidence type="ECO:0000313" key="3">
    <source>
        <dbReference type="Proteomes" id="UP000694388"/>
    </source>
</evidence>
<accession>A0A8C4N447</accession>
<keyword evidence="3" id="KW-1185">Reference proteome</keyword>
<reference evidence="2" key="2">
    <citation type="submission" date="2025-09" db="UniProtKB">
        <authorList>
            <consortium name="Ensembl"/>
        </authorList>
    </citation>
    <scope>IDENTIFICATION</scope>
</reference>
<feature type="compositionally biased region" description="Low complexity" evidence="1">
    <location>
        <begin position="633"/>
        <end position="654"/>
    </location>
</feature>
<evidence type="ECO:0000313" key="2">
    <source>
        <dbReference type="Ensembl" id="ENSEBUP00000001149.1"/>
    </source>
</evidence>
<feature type="region of interest" description="Disordered" evidence="1">
    <location>
        <begin position="247"/>
        <end position="418"/>
    </location>
</feature>
<evidence type="ECO:0000256" key="1">
    <source>
        <dbReference type="SAM" id="MobiDB-lite"/>
    </source>
</evidence>
<dbReference type="Ensembl" id="ENSEBUT00000001468.1">
    <property type="protein sequence ID" value="ENSEBUP00000001149.1"/>
    <property type="gene ID" value="ENSEBUG00000001073.1"/>
</dbReference>
<dbReference type="AlphaFoldDB" id="A0A8C4N447"/>